<name>A0ABP9JAA7_9MICO</name>
<evidence type="ECO:0000313" key="1">
    <source>
        <dbReference type="EMBL" id="GAA5025823.1"/>
    </source>
</evidence>
<dbReference type="SUPFAM" id="SSF53448">
    <property type="entry name" value="Nucleotide-diphospho-sugar transferases"/>
    <property type="match status" value="1"/>
</dbReference>
<organism evidence="1 2">
    <name type="scientific">Terrabacter aeriphilus</name>
    <dbReference type="NCBI Taxonomy" id="515662"/>
    <lineage>
        <taxon>Bacteria</taxon>
        <taxon>Bacillati</taxon>
        <taxon>Actinomycetota</taxon>
        <taxon>Actinomycetes</taxon>
        <taxon>Micrococcales</taxon>
        <taxon>Intrasporangiaceae</taxon>
        <taxon>Terrabacter</taxon>
    </lineage>
</organism>
<dbReference type="InterPro" id="IPR018641">
    <property type="entry name" value="Trfase_1_rSAM/seldom-assoc"/>
</dbReference>
<accession>A0ABP9JAA7</accession>
<dbReference type="InterPro" id="IPR029044">
    <property type="entry name" value="Nucleotide-diphossugar_trans"/>
</dbReference>
<dbReference type="PANTHER" id="PTHR36529:SF1">
    <property type="entry name" value="GLYCOSYLTRANSFERASE"/>
    <property type="match status" value="1"/>
</dbReference>
<protein>
    <submittedName>
        <fullName evidence="1">DUF2064 domain-containing protein</fullName>
    </submittedName>
</protein>
<comment type="caution">
    <text evidence="1">The sequence shown here is derived from an EMBL/GenBank/DDBJ whole genome shotgun (WGS) entry which is preliminary data.</text>
</comment>
<evidence type="ECO:0000313" key="2">
    <source>
        <dbReference type="Proteomes" id="UP001500427"/>
    </source>
</evidence>
<gene>
    <name evidence="1" type="ORF">GCM10023258_19040</name>
</gene>
<dbReference type="PANTHER" id="PTHR36529">
    <property type="entry name" value="SLL1095 PROTEIN"/>
    <property type="match status" value="1"/>
</dbReference>
<sequence length="209" mass="21514">MTTVAVVAKQCLPGRVKTRLCPPLTPEQAAHVAQAALDDTLATVRAVADDVVLYLDGDEAPASARGARVLAQCAGPLDVRLAHLLDACAGPLLLVGMDTPHLDPALLAAVVHAWPDEVDAWFGPATDGGFWALGLREPCGSFVRGVPMSRDTTGPQVRARLVAGGLVVGELPPLDDVDTVGDALRVAALAPATRFARALELALGTGVPA</sequence>
<proteinExistence type="predicted"/>
<dbReference type="Gene3D" id="3.90.550.10">
    <property type="entry name" value="Spore Coat Polysaccharide Biosynthesis Protein SpsA, Chain A"/>
    <property type="match status" value="1"/>
</dbReference>
<dbReference type="EMBL" id="BAABIW010000014">
    <property type="protein sequence ID" value="GAA5025823.1"/>
    <property type="molecule type" value="Genomic_DNA"/>
</dbReference>
<dbReference type="RefSeq" id="WP_345507236.1">
    <property type="nucleotide sequence ID" value="NZ_BAABIW010000014.1"/>
</dbReference>
<reference evidence="2" key="1">
    <citation type="journal article" date="2019" name="Int. J. Syst. Evol. Microbiol.">
        <title>The Global Catalogue of Microorganisms (GCM) 10K type strain sequencing project: providing services to taxonomists for standard genome sequencing and annotation.</title>
        <authorList>
            <consortium name="The Broad Institute Genomics Platform"/>
            <consortium name="The Broad Institute Genome Sequencing Center for Infectious Disease"/>
            <person name="Wu L."/>
            <person name="Ma J."/>
        </authorList>
    </citation>
    <scope>NUCLEOTIDE SEQUENCE [LARGE SCALE GENOMIC DNA]</scope>
    <source>
        <strain evidence="2">JCM 17687</strain>
    </source>
</reference>
<dbReference type="Pfam" id="PF09837">
    <property type="entry name" value="DUF2064"/>
    <property type="match status" value="1"/>
</dbReference>
<dbReference type="Proteomes" id="UP001500427">
    <property type="component" value="Unassembled WGS sequence"/>
</dbReference>
<keyword evidence="2" id="KW-1185">Reference proteome</keyword>